<keyword evidence="1" id="KW-0472">Membrane</keyword>
<evidence type="ECO:0000313" key="2">
    <source>
        <dbReference type="EMBL" id="SEG61884.1"/>
    </source>
</evidence>
<feature type="transmembrane region" description="Helical" evidence="1">
    <location>
        <begin position="12"/>
        <end position="30"/>
    </location>
</feature>
<sequence>METRIELSKSKIVFMFLGALAFVAASIWFLTNPEKFAKVFFNLDFAVYTIAILGISFFGLIAVLLFKKIFNSKPGILINSAGITDNSSALSAGFIPWEDISAIESKRITNQKFIIIILKKPENYLEKIQNKFKQRAMQMNYKMSNSPINISANSLKISFDDLYEVLNKALSENSKTV</sequence>
<protein>
    <recommendedName>
        <fullName evidence="4">Photosystem I assembly protein Ycf4</fullName>
    </recommendedName>
</protein>
<reference evidence="3" key="1">
    <citation type="submission" date="2016-10" db="EMBL/GenBank/DDBJ databases">
        <authorList>
            <person name="Varghese N."/>
            <person name="Submissions S."/>
        </authorList>
    </citation>
    <scope>NUCLEOTIDE SEQUENCE [LARGE SCALE GENOMIC DNA]</scope>
    <source>
        <strain evidence="3">DSM 21580</strain>
    </source>
</reference>
<dbReference type="NCBIfam" id="NF041635">
    <property type="entry name" value="STM3941_fam"/>
    <property type="match status" value="1"/>
</dbReference>
<keyword evidence="3" id="KW-1185">Reference proteome</keyword>
<evidence type="ECO:0000313" key="3">
    <source>
        <dbReference type="Proteomes" id="UP000236738"/>
    </source>
</evidence>
<name>A0A1H6BMG9_9FLAO</name>
<dbReference type="EMBL" id="FNUS01000008">
    <property type="protein sequence ID" value="SEG61884.1"/>
    <property type="molecule type" value="Genomic_DNA"/>
</dbReference>
<feature type="transmembrane region" description="Helical" evidence="1">
    <location>
        <begin position="45"/>
        <end position="66"/>
    </location>
</feature>
<gene>
    <name evidence="2" type="ORF">SAMN05421847_3002</name>
</gene>
<dbReference type="AlphaFoldDB" id="A0A1H6BMG9"/>
<organism evidence="2 3">
    <name type="scientific">Halpernia humi</name>
    <dbReference type="NCBI Taxonomy" id="493375"/>
    <lineage>
        <taxon>Bacteria</taxon>
        <taxon>Pseudomonadati</taxon>
        <taxon>Bacteroidota</taxon>
        <taxon>Flavobacteriia</taxon>
        <taxon>Flavobacteriales</taxon>
        <taxon>Weeksellaceae</taxon>
        <taxon>Chryseobacterium group</taxon>
        <taxon>Halpernia</taxon>
    </lineage>
</organism>
<keyword evidence="1" id="KW-1133">Transmembrane helix</keyword>
<proteinExistence type="predicted"/>
<evidence type="ECO:0000256" key="1">
    <source>
        <dbReference type="SAM" id="Phobius"/>
    </source>
</evidence>
<dbReference type="Proteomes" id="UP000236738">
    <property type="component" value="Unassembled WGS sequence"/>
</dbReference>
<dbReference type="OrthoDB" id="6028159at2"/>
<keyword evidence="1" id="KW-0812">Transmembrane</keyword>
<dbReference type="RefSeq" id="WP_103914828.1">
    <property type="nucleotide sequence ID" value="NZ_FNUS01000008.1"/>
</dbReference>
<evidence type="ECO:0008006" key="4">
    <source>
        <dbReference type="Google" id="ProtNLM"/>
    </source>
</evidence>
<dbReference type="InterPro" id="IPR048136">
    <property type="entry name" value="STM3941-like"/>
</dbReference>
<accession>A0A1H6BMG9</accession>